<dbReference type="SMART" id="SM00404">
    <property type="entry name" value="PTPc_motif"/>
    <property type="match status" value="1"/>
</dbReference>
<dbReference type="InterPro" id="IPR042996">
    <property type="entry name" value="PTPRO"/>
</dbReference>
<dbReference type="CDD" id="cd14614">
    <property type="entry name" value="R-PTPc-O"/>
    <property type="match status" value="1"/>
</dbReference>
<gene>
    <name evidence="24" type="primary">PTPRO</name>
</gene>
<evidence type="ECO:0000256" key="17">
    <source>
        <dbReference type="ARBA" id="ARBA00075446"/>
    </source>
</evidence>
<evidence type="ECO:0000256" key="16">
    <source>
        <dbReference type="ARBA" id="ARBA00073607"/>
    </source>
</evidence>
<dbReference type="InterPro" id="IPR016130">
    <property type="entry name" value="Tyr_Pase_AS"/>
</dbReference>
<keyword evidence="9 20" id="KW-1133">Transmembrane helix</keyword>
<keyword evidence="8" id="KW-0904">Protein phosphatase</keyword>
<dbReference type="GO" id="GO:0045296">
    <property type="term" value="F:cadherin binding"/>
    <property type="evidence" value="ECO:0007669"/>
    <property type="project" value="TreeGrafter"/>
</dbReference>
<dbReference type="GO" id="GO:0003093">
    <property type="term" value="P:regulation of glomerular filtration"/>
    <property type="evidence" value="ECO:0007669"/>
    <property type="project" value="TreeGrafter"/>
</dbReference>
<dbReference type="PANTHER" id="PTHR47028">
    <property type="entry name" value="RECEPTOR-TYPE TYROSINE-PROTEIN PHOSPHATASE O"/>
    <property type="match status" value="1"/>
</dbReference>
<evidence type="ECO:0000313" key="25">
    <source>
        <dbReference type="Proteomes" id="UP000314987"/>
    </source>
</evidence>
<dbReference type="GeneTree" id="ENSGT00940000154814"/>
<dbReference type="EC" id="3.1.3.48" evidence="2"/>
<evidence type="ECO:0000256" key="20">
    <source>
        <dbReference type="SAM" id="Phobius"/>
    </source>
</evidence>
<feature type="domain" description="Tyrosine specific protein phosphatases" evidence="22">
    <location>
        <begin position="968"/>
        <end position="1042"/>
    </location>
</feature>
<dbReference type="FunFam" id="2.60.40.10:FF:000488">
    <property type="entry name" value="receptor-type tyrosine-protein phosphatase O isoform X1"/>
    <property type="match status" value="1"/>
</dbReference>
<dbReference type="SUPFAM" id="SSF49265">
    <property type="entry name" value="Fibronectin type III"/>
    <property type="match status" value="3"/>
</dbReference>
<dbReference type="PANTHER" id="PTHR47028:SF1">
    <property type="entry name" value="RECEPTOR-TYPE TYROSINE-PROTEIN PHOSPHATASE O"/>
    <property type="match status" value="1"/>
</dbReference>
<dbReference type="PROSITE" id="PS50056">
    <property type="entry name" value="TYR_PHOSPHATASE_2"/>
    <property type="match status" value="1"/>
</dbReference>
<feature type="domain" description="Tyrosine-protein phosphatase" evidence="21">
    <location>
        <begin position="794"/>
        <end position="1051"/>
    </location>
</feature>
<dbReference type="SUPFAM" id="SSF52799">
    <property type="entry name" value="(Phosphotyrosine protein) phosphatases II"/>
    <property type="match status" value="1"/>
</dbReference>
<dbReference type="GO" id="GO:0005886">
    <property type="term" value="C:plasma membrane"/>
    <property type="evidence" value="ECO:0007669"/>
    <property type="project" value="TreeGrafter"/>
</dbReference>
<dbReference type="Pfam" id="PF26586">
    <property type="entry name" value="Fn3_R-PTP-O"/>
    <property type="match status" value="1"/>
</dbReference>
<dbReference type="InterPro" id="IPR013783">
    <property type="entry name" value="Ig-like_fold"/>
</dbReference>
<dbReference type="Gene3D" id="3.90.190.10">
    <property type="entry name" value="Protein tyrosine phosphatase superfamily"/>
    <property type="match status" value="1"/>
</dbReference>
<keyword evidence="12" id="KW-0325">Glycoprotein</keyword>
<evidence type="ECO:0000256" key="14">
    <source>
        <dbReference type="ARBA" id="ARBA00056314"/>
    </source>
</evidence>
<dbReference type="Ensembl" id="ENSVURT00010025954.1">
    <property type="protein sequence ID" value="ENSVURP00010022802.1"/>
    <property type="gene ID" value="ENSVURG00010017425.1"/>
</dbReference>
<sequence length="1072" mass="122130">PLPVTSVSIYDYKPSPETGVLFEIHYPEKYNVFTRVNISYWEGKDFRTMLYKDFFKGKTVFNHWLPGICYSNITFQLVSEATFNKSTLVEYSGISHEPKQHRTAPFPPQNISVRIVNLNKNNWEEESGSFPEESFLKPQDVIEKEKLLHFTDDPPEISSANTSSGWPDFNSSDEETTLQPYWWDSETVTPESEDEFVSVLPREDKNNNTVSLIEKSTSAPLSFFPVQMILNWLPPKPPTAFDGFHIRIEREENSTEFLTVDEEAHEFVTELNEPGKYKLSVTTFSSSGSCETRGSQSAKSISFYISPMGEWIEELTEKPQHVRVNVLSSTTALLSWTSSQESDSNNTIVSVVSLTCQKQKESQRLEKHYCTQVNSSKSIIENLVPGAQYQVVIYLRKGPLIGPPSDPVTFAIVPTGIKDLMLYPLGPTAVVLSWTRPYLGAFRKYVVEMFYFNPATMISEWTTYYEIAATVSLTASVRIANLLPAWYYNFRVTMVTWGEPELSCCDSSTISFITAPVAPEITSVEYFNNLLYISWMYGDDTTNLSHSRMLHWMVVAEGKKKIKKSVTRNVMTAVLNLPPGDIYNLSVTACTERGSNTSLPHVVKLEPAPPKSLFAVNKTQTSVTLLWVEDGVVDFYKVFCQQVGSNQEIKLQEPVSVFSHVVTISSLLPATAYNCSVTSFSHNSPSVPTFIAISTMVTEMNPNVVVISVLAILSILLIGLLLVTLIILRKKHLQMARECGAGTFVNFASLERDGKLPYNWSKNGLKKRKLTNPVQLDDFDAYIKEMAKDSDYKFSLQFEELKLIGLDIPHFAADLPLNRCKNRYTNILPYDFSRVRLVSMNEEEGADYINANYIPGYNSPQEYIATQGPLPETRNDFWKMVLQQRSQIIVMLTQCNEKRRVKCDHYWPFTEEPIAYGDITVEMTSEEEHSDWAYRSFRISYADEMQDVMHFNYTAWPDHGVPTTNAAESIMQFVQMVRQHSTKSRGPMIIHCSAGVGRTGTFIALDRLLQHVCDHEYVDILGLVSDMRSFRMSMVQTEEQYIFIHQCVQLMWMKKKRQFCISDVIYENVSKS</sequence>
<comment type="subcellular location">
    <subcellularLocation>
        <location evidence="1">Membrane</location>
        <topology evidence="1">Single-pass type I membrane protein</topology>
    </subcellularLocation>
</comment>
<dbReference type="PROSITE" id="PS00383">
    <property type="entry name" value="TYR_PHOSPHATASE_1"/>
    <property type="match status" value="1"/>
</dbReference>
<evidence type="ECO:0000256" key="10">
    <source>
        <dbReference type="ARBA" id="ARBA00023136"/>
    </source>
</evidence>
<evidence type="ECO:0000256" key="7">
    <source>
        <dbReference type="ARBA" id="ARBA00022801"/>
    </source>
</evidence>
<evidence type="ECO:0000256" key="12">
    <source>
        <dbReference type="ARBA" id="ARBA00023180"/>
    </source>
</evidence>
<dbReference type="Pfam" id="PF00102">
    <property type="entry name" value="Y_phosphatase"/>
    <property type="match status" value="1"/>
</dbReference>
<dbReference type="InterPro" id="IPR036116">
    <property type="entry name" value="FN3_sf"/>
</dbReference>
<evidence type="ECO:0000256" key="2">
    <source>
        <dbReference type="ARBA" id="ARBA00013064"/>
    </source>
</evidence>
<keyword evidence="5" id="KW-0732">Signal</keyword>
<dbReference type="GO" id="GO:0098978">
    <property type="term" value="C:glutamatergic synapse"/>
    <property type="evidence" value="ECO:0007669"/>
    <property type="project" value="TreeGrafter"/>
</dbReference>
<evidence type="ECO:0000313" key="24">
    <source>
        <dbReference type="Ensembl" id="ENSVURP00010022802.1"/>
    </source>
</evidence>
<dbReference type="AlphaFoldDB" id="A0A4X2LPM3"/>
<evidence type="ECO:0000256" key="5">
    <source>
        <dbReference type="ARBA" id="ARBA00022729"/>
    </source>
</evidence>
<dbReference type="InterPro" id="IPR003595">
    <property type="entry name" value="Tyr_Pase_cat"/>
</dbReference>
<dbReference type="GO" id="GO:0007411">
    <property type="term" value="P:axon guidance"/>
    <property type="evidence" value="ECO:0007669"/>
    <property type="project" value="TreeGrafter"/>
</dbReference>
<evidence type="ECO:0000256" key="1">
    <source>
        <dbReference type="ARBA" id="ARBA00004479"/>
    </source>
</evidence>
<comment type="function">
    <text evidence="14">Possesses tyrosine phosphatase activity. Plays a role in regulating the glomerular pressure/filtration rate relationship through an effect on podocyte structure and function.</text>
</comment>
<dbReference type="FunFam" id="2.60.40.10:FF:000415">
    <property type="entry name" value="receptor-type tyrosine-protein phosphatase O isoform X2"/>
    <property type="match status" value="1"/>
</dbReference>
<keyword evidence="11" id="KW-0675">Receptor</keyword>
<evidence type="ECO:0000256" key="15">
    <source>
        <dbReference type="ARBA" id="ARBA00063538"/>
    </source>
</evidence>
<name>A0A4X2LPM3_VOMUR</name>
<dbReference type="CDD" id="cd00063">
    <property type="entry name" value="FN3"/>
    <property type="match status" value="3"/>
</dbReference>
<dbReference type="SMART" id="SM00060">
    <property type="entry name" value="FN3"/>
    <property type="match status" value="4"/>
</dbReference>
<dbReference type="InterPro" id="IPR058859">
    <property type="entry name" value="Fn3_R-PTP-O"/>
</dbReference>
<reference evidence="24" key="2">
    <citation type="submission" date="2025-08" db="UniProtKB">
        <authorList>
            <consortium name="Ensembl"/>
        </authorList>
    </citation>
    <scope>IDENTIFICATION</scope>
</reference>
<dbReference type="Proteomes" id="UP000314987">
    <property type="component" value="Unassembled WGS sequence"/>
</dbReference>
<evidence type="ECO:0000256" key="9">
    <source>
        <dbReference type="ARBA" id="ARBA00022989"/>
    </source>
</evidence>
<evidence type="ECO:0000256" key="13">
    <source>
        <dbReference type="ARBA" id="ARBA00025789"/>
    </source>
</evidence>
<dbReference type="InterPro" id="IPR000387">
    <property type="entry name" value="Tyr_Pase_dom"/>
</dbReference>
<dbReference type="PROSITE" id="PS50853">
    <property type="entry name" value="FN3"/>
    <property type="match status" value="3"/>
</dbReference>
<dbReference type="InterPro" id="IPR029021">
    <property type="entry name" value="Prot-tyrosine_phosphatase-like"/>
</dbReference>
<comment type="subunit">
    <text evidence="15">Interacts (phosphorylated form) with FYN and GRB2.</text>
</comment>
<feature type="domain" description="Fibronectin type-III" evidence="23">
    <location>
        <begin position="318"/>
        <end position="415"/>
    </location>
</feature>
<dbReference type="InterPro" id="IPR000242">
    <property type="entry name" value="PTP_cat"/>
</dbReference>
<keyword evidence="3" id="KW-0597">Phosphoprotein</keyword>
<dbReference type="PROSITE" id="PS50055">
    <property type="entry name" value="TYR_PHOSPHATASE_PTP"/>
    <property type="match status" value="1"/>
</dbReference>
<dbReference type="SMART" id="SM00194">
    <property type="entry name" value="PTPc"/>
    <property type="match status" value="1"/>
</dbReference>
<dbReference type="InterPro" id="IPR003961">
    <property type="entry name" value="FN3_dom"/>
</dbReference>
<organism evidence="24 25">
    <name type="scientific">Vombatus ursinus</name>
    <name type="common">Common wombat</name>
    <dbReference type="NCBI Taxonomy" id="29139"/>
    <lineage>
        <taxon>Eukaryota</taxon>
        <taxon>Metazoa</taxon>
        <taxon>Chordata</taxon>
        <taxon>Craniata</taxon>
        <taxon>Vertebrata</taxon>
        <taxon>Euteleostomi</taxon>
        <taxon>Mammalia</taxon>
        <taxon>Metatheria</taxon>
        <taxon>Diprotodontia</taxon>
        <taxon>Vombatidae</taxon>
        <taxon>Vombatus</taxon>
    </lineage>
</organism>
<protein>
    <recommendedName>
        <fullName evidence="16">Receptor-type tyrosine-protein phosphatase O</fullName>
        <ecNumber evidence="2">3.1.3.48</ecNumber>
    </recommendedName>
    <alternativeName>
        <fullName evidence="17">Glomerular epithelial protein 1</fullName>
    </alternativeName>
    <alternativeName>
        <fullName evidence="18">Protein tyrosine phosphatase U2</fullName>
    </alternativeName>
</protein>
<dbReference type="FunFam" id="3.90.190.10:FF:000039">
    <property type="entry name" value="receptor-type tyrosine-protein phosphatase O isoform X1"/>
    <property type="match status" value="1"/>
</dbReference>
<evidence type="ECO:0000256" key="19">
    <source>
        <dbReference type="SAM" id="MobiDB-lite"/>
    </source>
</evidence>
<feature type="region of interest" description="Disordered" evidence="19">
    <location>
        <begin position="152"/>
        <end position="175"/>
    </location>
</feature>
<feature type="transmembrane region" description="Helical" evidence="20">
    <location>
        <begin position="704"/>
        <end position="728"/>
    </location>
</feature>
<dbReference type="GO" id="GO:0090090">
    <property type="term" value="P:negative regulation of canonical Wnt signaling pathway"/>
    <property type="evidence" value="ECO:0007669"/>
    <property type="project" value="TreeGrafter"/>
</dbReference>
<evidence type="ECO:0000256" key="4">
    <source>
        <dbReference type="ARBA" id="ARBA00022692"/>
    </source>
</evidence>
<feature type="domain" description="Fibronectin type-III" evidence="23">
    <location>
        <begin position="515"/>
        <end position="608"/>
    </location>
</feature>
<comment type="similarity">
    <text evidence="13">Belongs to the protein-tyrosine phosphatase family. Receptor class 3 subfamily.</text>
</comment>
<dbReference type="Pfam" id="PF00041">
    <property type="entry name" value="fn3"/>
    <property type="match status" value="2"/>
</dbReference>
<reference evidence="24" key="3">
    <citation type="submission" date="2025-09" db="UniProtKB">
        <authorList>
            <consortium name="Ensembl"/>
        </authorList>
    </citation>
    <scope>IDENTIFICATION</scope>
</reference>
<evidence type="ECO:0000256" key="18">
    <source>
        <dbReference type="ARBA" id="ARBA00080595"/>
    </source>
</evidence>
<evidence type="ECO:0000256" key="6">
    <source>
        <dbReference type="ARBA" id="ARBA00022737"/>
    </source>
</evidence>
<evidence type="ECO:0000259" key="22">
    <source>
        <dbReference type="PROSITE" id="PS50056"/>
    </source>
</evidence>
<keyword evidence="7" id="KW-0378">Hydrolase</keyword>
<dbReference type="Gene3D" id="2.60.40.10">
    <property type="entry name" value="Immunoglobulins"/>
    <property type="match status" value="3"/>
</dbReference>
<evidence type="ECO:0000259" key="23">
    <source>
        <dbReference type="PROSITE" id="PS50853"/>
    </source>
</evidence>
<dbReference type="PRINTS" id="PR00700">
    <property type="entry name" value="PRTYPHPHTASE"/>
</dbReference>
<accession>A0A4X2LPM3</accession>
<keyword evidence="6" id="KW-0677">Repeat</keyword>
<feature type="domain" description="Fibronectin type-III" evidence="23">
    <location>
        <begin position="609"/>
        <end position="701"/>
    </location>
</feature>
<evidence type="ECO:0000256" key="11">
    <source>
        <dbReference type="ARBA" id="ARBA00023170"/>
    </source>
</evidence>
<keyword evidence="10 20" id="KW-0472">Membrane</keyword>
<proteinExistence type="inferred from homology"/>
<evidence type="ECO:0000256" key="3">
    <source>
        <dbReference type="ARBA" id="ARBA00022553"/>
    </source>
</evidence>
<reference evidence="25" key="1">
    <citation type="submission" date="2018-12" db="EMBL/GenBank/DDBJ databases">
        <authorList>
            <person name="Yazar S."/>
        </authorList>
    </citation>
    <scope>NUCLEOTIDE SEQUENCE [LARGE SCALE GENOMIC DNA]</scope>
</reference>
<dbReference type="GO" id="GO:0004725">
    <property type="term" value="F:protein tyrosine phosphatase activity"/>
    <property type="evidence" value="ECO:0007669"/>
    <property type="project" value="UniProtKB-EC"/>
</dbReference>
<evidence type="ECO:0000256" key="8">
    <source>
        <dbReference type="ARBA" id="ARBA00022912"/>
    </source>
</evidence>
<keyword evidence="4 20" id="KW-0812">Transmembrane</keyword>
<dbReference type="GO" id="GO:0072112">
    <property type="term" value="P:podocyte differentiation"/>
    <property type="evidence" value="ECO:0007669"/>
    <property type="project" value="TreeGrafter"/>
</dbReference>
<dbReference type="GO" id="GO:0017147">
    <property type="term" value="F:Wnt-protein binding"/>
    <property type="evidence" value="ECO:0007669"/>
    <property type="project" value="TreeGrafter"/>
</dbReference>
<dbReference type="GO" id="GO:0098982">
    <property type="term" value="C:GABA-ergic synapse"/>
    <property type="evidence" value="ECO:0007669"/>
    <property type="project" value="TreeGrafter"/>
</dbReference>
<evidence type="ECO:0000259" key="21">
    <source>
        <dbReference type="PROSITE" id="PS50055"/>
    </source>
</evidence>
<keyword evidence="25" id="KW-1185">Reference proteome</keyword>